<dbReference type="GO" id="GO:0050660">
    <property type="term" value="F:flavin adenine dinucleotide binding"/>
    <property type="evidence" value="ECO:0007669"/>
    <property type="project" value="TreeGrafter"/>
</dbReference>
<dbReference type="AlphaFoldDB" id="A0A3D8RTE1"/>
<protein>
    <recommendedName>
        <fullName evidence="6">Sulfhydryl oxidase</fullName>
        <ecNumber evidence="6">1.8.3.2</ecNumber>
    </recommendedName>
</protein>
<evidence type="ECO:0000256" key="6">
    <source>
        <dbReference type="RuleBase" id="RU371123"/>
    </source>
</evidence>
<dbReference type="STRING" id="1849047.A0A3D8RTE1"/>
<keyword evidence="4 6" id="KW-0560">Oxidoreductase</keyword>
<dbReference type="GO" id="GO:0016971">
    <property type="term" value="F:flavin-dependent sulfhydryl oxidase activity"/>
    <property type="evidence" value="ECO:0007669"/>
    <property type="project" value="InterPro"/>
</dbReference>
<dbReference type="Pfam" id="PF04777">
    <property type="entry name" value="Evr1_Alr"/>
    <property type="match status" value="1"/>
</dbReference>
<reference evidence="8 9" key="1">
    <citation type="journal article" date="2018" name="IMA Fungus">
        <title>IMA Genome-F 9: Draft genome sequence of Annulohypoxylon stygium, Aspergillus mulundensis, Berkeleyomyces basicola (syn. Thielaviopsis basicola), Ceratocystis smalleyi, two Cercospora beticola strains, Coleophoma cylindrospora, Fusarium fracticaudum, Phialophora cf. hyalina, and Morchella septimelata.</title>
        <authorList>
            <person name="Wingfield B.D."/>
            <person name="Bills G.F."/>
            <person name="Dong Y."/>
            <person name="Huang W."/>
            <person name="Nel W.J."/>
            <person name="Swalarsk-Parry B.S."/>
            <person name="Vaghefi N."/>
            <person name="Wilken P.M."/>
            <person name="An Z."/>
            <person name="de Beer Z.W."/>
            <person name="De Vos L."/>
            <person name="Chen L."/>
            <person name="Duong T.A."/>
            <person name="Gao Y."/>
            <person name="Hammerbacher A."/>
            <person name="Kikkert J.R."/>
            <person name="Li Y."/>
            <person name="Li H."/>
            <person name="Li K."/>
            <person name="Li Q."/>
            <person name="Liu X."/>
            <person name="Ma X."/>
            <person name="Naidoo K."/>
            <person name="Pethybridge S.J."/>
            <person name="Sun J."/>
            <person name="Steenkamp E.T."/>
            <person name="van der Nest M.A."/>
            <person name="van Wyk S."/>
            <person name="Wingfield M.J."/>
            <person name="Xiong C."/>
            <person name="Yue Q."/>
            <person name="Zhang X."/>
        </authorList>
    </citation>
    <scope>NUCLEOTIDE SEQUENCE [LARGE SCALE GENOMIC DNA]</scope>
    <source>
        <strain evidence="8 9">BP6252</strain>
    </source>
</reference>
<evidence type="ECO:0000256" key="4">
    <source>
        <dbReference type="ARBA" id="ARBA00023002"/>
    </source>
</evidence>
<gene>
    <name evidence="8" type="ORF">BP6252_05177</name>
</gene>
<feature type="domain" description="ERV/ALR sulfhydryl oxidase" evidence="7">
    <location>
        <begin position="72"/>
        <end position="172"/>
    </location>
</feature>
<dbReference type="InterPro" id="IPR039799">
    <property type="entry name" value="ALR/ERV"/>
</dbReference>
<evidence type="ECO:0000313" key="8">
    <source>
        <dbReference type="EMBL" id="RDW77124.1"/>
    </source>
</evidence>
<dbReference type="EC" id="1.8.3.2" evidence="6"/>
<evidence type="ECO:0000313" key="9">
    <source>
        <dbReference type="Proteomes" id="UP000256645"/>
    </source>
</evidence>
<name>A0A3D8RTE1_9HELO</name>
<dbReference type="PANTHER" id="PTHR12645:SF1">
    <property type="entry name" value="FAD-LINKED SULFHYDRYL OXIDASE ERV2"/>
    <property type="match status" value="1"/>
</dbReference>
<keyword evidence="2 6" id="KW-0285">Flavoprotein</keyword>
<dbReference type="Gene3D" id="1.20.120.310">
    <property type="entry name" value="ERV/ALR sulfhydryl oxidase domain"/>
    <property type="match status" value="1"/>
</dbReference>
<proteinExistence type="predicted"/>
<evidence type="ECO:0000256" key="2">
    <source>
        <dbReference type="ARBA" id="ARBA00022630"/>
    </source>
</evidence>
<dbReference type="PANTHER" id="PTHR12645">
    <property type="entry name" value="ALR/ERV"/>
    <property type="match status" value="1"/>
</dbReference>
<dbReference type="FunFam" id="1.20.120.310:FF:000002">
    <property type="entry name" value="Sulfhydryl oxidase"/>
    <property type="match status" value="1"/>
</dbReference>
<dbReference type="PROSITE" id="PS51324">
    <property type="entry name" value="ERV_ALR"/>
    <property type="match status" value="1"/>
</dbReference>
<dbReference type="OrthoDB" id="59470at2759"/>
<evidence type="ECO:0000256" key="5">
    <source>
        <dbReference type="ARBA" id="ARBA00023157"/>
    </source>
</evidence>
<dbReference type="Proteomes" id="UP000256645">
    <property type="component" value="Unassembled WGS sequence"/>
</dbReference>
<comment type="cofactor">
    <cofactor evidence="1 6">
        <name>FAD</name>
        <dbReference type="ChEBI" id="CHEBI:57692"/>
    </cofactor>
</comment>
<comment type="caution">
    <text evidence="8">The sequence shown here is derived from an EMBL/GenBank/DDBJ whole genome shotgun (WGS) entry which is preliminary data.</text>
</comment>
<keyword evidence="3 6" id="KW-0274">FAD</keyword>
<dbReference type="GO" id="GO:0005739">
    <property type="term" value="C:mitochondrion"/>
    <property type="evidence" value="ECO:0007669"/>
    <property type="project" value="TreeGrafter"/>
</dbReference>
<keyword evidence="9" id="KW-1185">Reference proteome</keyword>
<evidence type="ECO:0000259" key="7">
    <source>
        <dbReference type="PROSITE" id="PS51324"/>
    </source>
</evidence>
<dbReference type="SUPFAM" id="SSF69000">
    <property type="entry name" value="FAD-dependent thiol oxidase"/>
    <property type="match status" value="1"/>
</dbReference>
<organism evidence="8 9">
    <name type="scientific">Coleophoma cylindrospora</name>
    <dbReference type="NCBI Taxonomy" id="1849047"/>
    <lineage>
        <taxon>Eukaryota</taxon>
        <taxon>Fungi</taxon>
        <taxon>Dikarya</taxon>
        <taxon>Ascomycota</taxon>
        <taxon>Pezizomycotina</taxon>
        <taxon>Leotiomycetes</taxon>
        <taxon>Helotiales</taxon>
        <taxon>Dermateaceae</taxon>
        <taxon>Coleophoma</taxon>
    </lineage>
</organism>
<accession>A0A3D8RTE1</accession>
<keyword evidence="5" id="KW-1015">Disulfide bond</keyword>
<evidence type="ECO:0000256" key="1">
    <source>
        <dbReference type="ARBA" id="ARBA00001974"/>
    </source>
</evidence>
<dbReference type="InterPro" id="IPR017905">
    <property type="entry name" value="ERV/ALR_sulphydryl_oxidase"/>
</dbReference>
<dbReference type="InterPro" id="IPR036774">
    <property type="entry name" value="ERV/ALR_sulphydryl_oxid_sf"/>
</dbReference>
<dbReference type="EMBL" id="PDLM01000005">
    <property type="protein sequence ID" value="RDW77124.1"/>
    <property type="molecule type" value="Genomic_DNA"/>
</dbReference>
<comment type="catalytic activity">
    <reaction evidence="6">
        <text>2 R'C(R)SH + O2 = R'C(R)S-S(R)CR' + H2O2</text>
        <dbReference type="Rhea" id="RHEA:17357"/>
        <dbReference type="ChEBI" id="CHEBI:15379"/>
        <dbReference type="ChEBI" id="CHEBI:16240"/>
        <dbReference type="ChEBI" id="CHEBI:16520"/>
        <dbReference type="ChEBI" id="CHEBI:17412"/>
        <dbReference type="EC" id="1.8.3.2"/>
    </reaction>
</comment>
<evidence type="ECO:0000256" key="3">
    <source>
        <dbReference type="ARBA" id="ARBA00022827"/>
    </source>
</evidence>
<sequence length="207" mass="22665">MPSRLPLMARRNNLLTALLVAVSVFLGISFILTFRNQPEGTRHPDYVAHPEPVAQLDAGILNGVATAPKLENATLKAELGHASWKLFHTMMAKFPDKPTPDDSTALQSYIHLFARLYPCGDCARHFQELLRQFPPQVSSRSSAAAWACHVHNQVNKRLKKPLFDCSNIGDFYDCGCAEEGTPATAGKKAAGDITPLKLEKEALTRGG</sequence>